<evidence type="ECO:0000313" key="2">
    <source>
        <dbReference type="EMBL" id="KAJ3666182.1"/>
    </source>
</evidence>
<dbReference type="InterPro" id="IPR021109">
    <property type="entry name" value="Peptidase_aspartic_dom_sf"/>
</dbReference>
<dbReference type="Gene3D" id="2.40.70.10">
    <property type="entry name" value="Acid Proteases"/>
    <property type="match status" value="1"/>
</dbReference>
<name>A0AA38IYT7_9CUCU</name>
<dbReference type="FunFam" id="3.10.10.10:FF:000003">
    <property type="entry name" value="Retrovirus-related Pol polyprotein from transposon 297-like Protein"/>
    <property type="match status" value="1"/>
</dbReference>
<feature type="domain" description="Reverse transcriptase" evidence="1">
    <location>
        <begin position="219"/>
        <end position="349"/>
    </location>
</feature>
<dbReference type="Gene3D" id="3.10.10.10">
    <property type="entry name" value="HIV Type 1 Reverse Transcriptase, subunit A, domain 1"/>
    <property type="match status" value="1"/>
</dbReference>
<evidence type="ECO:0000259" key="1">
    <source>
        <dbReference type="Pfam" id="PF00078"/>
    </source>
</evidence>
<dbReference type="InterPro" id="IPR043128">
    <property type="entry name" value="Rev_trsase/Diguanyl_cyclase"/>
</dbReference>
<dbReference type="Gene3D" id="3.30.70.270">
    <property type="match status" value="1"/>
</dbReference>
<dbReference type="PANTHER" id="PTHR37984">
    <property type="entry name" value="PROTEIN CBG26694"/>
    <property type="match status" value="1"/>
</dbReference>
<dbReference type="InterPro" id="IPR000477">
    <property type="entry name" value="RT_dom"/>
</dbReference>
<dbReference type="Pfam" id="PF00078">
    <property type="entry name" value="RVT_1"/>
    <property type="match status" value="1"/>
</dbReference>
<dbReference type="SUPFAM" id="SSF56672">
    <property type="entry name" value="DNA/RNA polymerases"/>
    <property type="match status" value="1"/>
</dbReference>
<dbReference type="EMBL" id="JALNTZ010000001">
    <property type="protein sequence ID" value="KAJ3666182.1"/>
    <property type="molecule type" value="Genomic_DNA"/>
</dbReference>
<dbReference type="GO" id="GO:0071897">
    <property type="term" value="P:DNA biosynthetic process"/>
    <property type="evidence" value="ECO:0007669"/>
    <property type="project" value="UniProtKB-ARBA"/>
</dbReference>
<keyword evidence="3" id="KW-1185">Reference proteome</keyword>
<reference evidence="2" key="1">
    <citation type="journal article" date="2023" name="G3 (Bethesda)">
        <title>Whole genome assemblies of Zophobas morio and Tenebrio molitor.</title>
        <authorList>
            <person name="Kaur S."/>
            <person name="Stinson S.A."/>
            <person name="diCenzo G.C."/>
        </authorList>
    </citation>
    <scope>NUCLEOTIDE SEQUENCE</scope>
    <source>
        <strain evidence="2">QUZm001</strain>
    </source>
</reference>
<comment type="caution">
    <text evidence="2">The sequence shown here is derived from an EMBL/GenBank/DDBJ whole genome shotgun (WGS) entry which is preliminary data.</text>
</comment>
<dbReference type="CDD" id="cd01647">
    <property type="entry name" value="RT_LTR"/>
    <property type="match status" value="1"/>
</dbReference>
<dbReference type="AlphaFoldDB" id="A0AA38IYT7"/>
<organism evidence="2 3">
    <name type="scientific">Zophobas morio</name>
    <dbReference type="NCBI Taxonomy" id="2755281"/>
    <lineage>
        <taxon>Eukaryota</taxon>
        <taxon>Metazoa</taxon>
        <taxon>Ecdysozoa</taxon>
        <taxon>Arthropoda</taxon>
        <taxon>Hexapoda</taxon>
        <taxon>Insecta</taxon>
        <taxon>Pterygota</taxon>
        <taxon>Neoptera</taxon>
        <taxon>Endopterygota</taxon>
        <taxon>Coleoptera</taxon>
        <taxon>Polyphaga</taxon>
        <taxon>Cucujiformia</taxon>
        <taxon>Tenebrionidae</taxon>
        <taxon>Zophobas</taxon>
    </lineage>
</organism>
<dbReference type="PANTHER" id="PTHR37984:SF7">
    <property type="entry name" value="INTEGRASE CATALYTIC DOMAIN-CONTAINING PROTEIN"/>
    <property type="match status" value="1"/>
</dbReference>
<gene>
    <name evidence="2" type="ORF">Zmor_001635</name>
</gene>
<protein>
    <recommendedName>
        <fullName evidence="1">Reverse transcriptase domain-containing protein</fullName>
    </recommendedName>
</protein>
<dbReference type="InterPro" id="IPR043502">
    <property type="entry name" value="DNA/RNA_pol_sf"/>
</dbReference>
<dbReference type="InterPro" id="IPR050951">
    <property type="entry name" value="Retrovirus_Pol_polyprotein"/>
</dbReference>
<dbReference type="SUPFAM" id="SSF50630">
    <property type="entry name" value="Acid proteases"/>
    <property type="match status" value="1"/>
</dbReference>
<proteinExistence type="predicted"/>
<evidence type="ECO:0000313" key="3">
    <source>
        <dbReference type="Proteomes" id="UP001168821"/>
    </source>
</evidence>
<sequence>MQEYEDPSEEEAKYFFVSELKTSNKVAKPWYVDILFHNNVSIKFKIDTAAEVNVLPMRYVNKLSLSKDDIVKCNVVLVCYSNNSMRSPGKVNLQCKCNNQSKNIEFVLVNDDKAEAILGLDTCLTFNLIKRVDSLECTKYKTVDDILKLYPSVFTGIGRVDYNYHIKIDPTISPIVHPPRRISLSLQPKLKHTLKKLEEQEIIEKVDYPTDWVNSMVIVEKKTGDLRLCLDPRDLNRAIKREHFMIPTAQDVVTKLSGKKIFTVIDMSSGFWHIQLDKESADLCCFNTCFGRYKWLKMPFGIKSASEVFQKMVFRIFGYIKGVQVIFDDLIIAAVSEEEHDRILKEVIKTA</sequence>
<dbReference type="Proteomes" id="UP001168821">
    <property type="component" value="Unassembled WGS sequence"/>
</dbReference>
<accession>A0AA38IYT7</accession>